<dbReference type="Pfam" id="PF06707">
    <property type="entry name" value="DUF1194"/>
    <property type="match status" value="1"/>
</dbReference>
<protein>
    <submittedName>
        <fullName evidence="1">von Willebrand factor type A</fullName>
    </submittedName>
</protein>
<dbReference type="Proteomes" id="UP000076962">
    <property type="component" value="Unassembled WGS sequence"/>
</dbReference>
<dbReference type="CDD" id="cd00198">
    <property type="entry name" value="vWFA"/>
    <property type="match status" value="1"/>
</dbReference>
<name>A0A176RZT9_9GAMM</name>
<dbReference type="SUPFAM" id="SSF53300">
    <property type="entry name" value="vWA-like"/>
    <property type="match status" value="1"/>
</dbReference>
<keyword evidence="2" id="KW-1185">Reference proteome</keyword>
<comment type="caution">
    <text evidence="1">The sequence shown here is derived from an EMBL/GenBank/DDBJ whole genome shotgun (WGS) entry which is preliminary data.</text>
</comment>
<organism evidence="1 2">
    <name type="scientific">Candidatus Thiomargarita nelsonii</name>
    <dbReference type="NCBI Taxonomy" id="1003181"/>
    <lineage>
        <taxon>Bacteria</taxon>
        <taxon>Pseudomonadati</taxon>
        <taxon>Pseudomonadota</taxon>
        <taxon>Gammaproteobacteria</taxon>
        <taxon>Thiotrichales</taxon>
        <taxon>Thiotrichaceae</taxon>
        <taxon>Thiomargarita</taxon>
    </lineage>
</organism>
<reference evidence="1 2" key="1">
    <citation type="submission" date="2016-05" db="EMBL/GenBank/DDBJ databases">
        <title>Single-cell genome of chain-forming Candidatus Thiomargarita nelsonii and comparison to other large sulfur-oxidizing bacteria.</title>
        <authorList>
            <person name="Winkel M."/>
            <person name="Salman V."/>
            <person name="Woyke T."/>
            <person name="Schulz-Vogt H."/>
            <person name="Richter M."/>
            <person name="Flood B."/>
            <person name="Bailey J."/>
            <person name="Amann R."/>
            <person name="Mussmann M."/>
        </authorList>
    </citation>
    <scope>NUCLEOTIDE SEQUENCE [LARGE SCALE GENOMIC DNA]</scope>
    <source>
        <strain evidence="1 2">THI036</strain>
    </source>
</reference>
<evidence type="ECO:0000313" key="2">
    <source>
        <dbReference type="Proteomes" id="UP000076962"/>
    </source>
</evidence>
<sequence length="185" mass="19841">MQFSSGVRVEVSPTLIDSQATANAVAVQVRAIRQLSGGTNIPAAIDACTQQFRFTTDKQVIDVSTDGQSSGSSSASNRAIAAGVDVINALGVGSGINVGELRSLVRPQPASEFPKKGFVHIAPSFNEYAKAIKSKIAAETGQLLAIECTQLPQVECKGLVELYYRTKGYYWKEGWSADQTHCDWK</sequence>
<dbReference type="InterPro" id="IPR036465">
    <property type="entry name" value="vWFA_dom_sf"/>
</dbReference>
<gene>
    <name evidence="1" type="ORF">THIOM_002973</name>
</gene>
<proteinExistence type="predicted"/>
<dbReference type="Gene3D" id="3.40.50.410">
    <property type="entry name" value="von Willebrand factor, type A domain"/>
    <property type="match status" value="1"/>
</dbReference>
<dbReference type="EMBL" id="LUTY01001757">
    <property type="protein sequence ID" value="OAD21265.1"/>
    <property type="molecule type" value="Genomic_DNA"/>
</dbReference>
<accession>A0A176RZT9</accession>
<dbReference type="InterPro" id="IPR010607">
    <property type="entry name" value="DUF1194"/>
</dbReference>
<feature type="non-terminal residue" evidence="1">
    <location>
        <position position="185"/>
    </location>
</feature>
<evidence type="ECO:0000313" key="1">
    <source>
        <dbReference type="EMBL" id="OAD21265.1"/>
    </source>
</evidence>
<dbReference type="AlphaFoldDB" id="A0A176RZT9"/>